<dbReference type="AlphaFoldDB" id="A0A4U8TR96"/>
<dbReference type="EMBL" id="JRMQ02000007">
    <property type="protein sequence ID" value="TLE01478.1"/>
    <property type="molecule type" value="Genomic_DNA"/>
</dbReference>
<gene>
    <name evidence="2" type="ORF">LS65_005830</name>
</gene>
<feature type="transmembrane region" description="Helical" evidence="1">
    <location>
        <begin position="6"/>
        <end position="26"/>
    </location>
</feature>
<proteinExistence type="predicted"/>
<evidence type="ECO:0008006" key="4">
    <source>
        <dbReference type="Google" id="ProtNLM"/>
    </source>
</evidence>
<sequence>MSKKLIGIILGAGAIIAIGLGIFLSFKSKEIKSHMQQTLNEKFETFVKESGFISEWEPFSCGGLISIRCYSPKIVIASDDESAFVLKNTGFDIDSMDNTSLQLSLNIKELQFKVENLDETDTNTMESLTLLSHFIPNKINCNVSLKQNENKLFENFQCAFTANNADYQMQGNDAYQHESFTTQNIAQILESFYFDFFLSEDNFTNQYKYALEKVLFKVKENGFSKDMYKFYELQSKAQGTTANEEGFRQYAQNTSILMKIATSFILGKTYDNEIISLGDALESFILGDSKEIGFSFQRKQGKEEEFVLFEELDYYSPYFRDNFTFEIISH</sequence>
<comment type="caution">
    <text evidence="2">The sequence shown here is derived from an EMBL/GenBank/DDBJ whole genome shotgun (WGS) entry which is preliminary data.</text>
</comment>
<reference evidence="2 3" key="1">
    <citation type="journal article" date="2014" name="Genome Announc.">
        <title>Draft genome sequences of eight enterohepatic helicobacter species isolated from both laboratory and wild rodents.</title>
        <authorList>
            <person name="Sheh A."/>
            <person name="Shen Z."/>
            <person name="Fox J.G."/>
        </authorList>
    </citation>
    <scope>NUCLEOTIDE SEQUENCE [LARGE SCALE GENOMIC DNA]</scope>
    <source>
        <strain evidence="2 3">MIT 01-6451</strain>
    </source>
</reference>
<accession>A0A4U8TR96</accession>
<evidence type="ECO:0000313" key="2">
    <source>
        <dbReference type="EMBL" id="TLE01478.1"/>
    </source>
</evidence>
<dbReference type="Proteomes" id="UP000029707">
    <property type="component" value="Unassembled WGS sequence"/>
</dbReference>
<keyword evidence="1" id="KW-0472">Membrane</keyword>
<dbReference type="RefSeq" id="WP_034360912.1">
    <property type="nucleotide sequence ID" value="NZ_CAJUDB010000007.1"/>
</dbReference>
<organism evidence="2 3">
    <name type="scientific">Helicobacter japonicus</name>
    <dbReference type="NCBI Taxonomy" id="425400"/>
    <lineage>
        <taxon>Bacteria</taxon>
        <taxon>Pseudomonadati</taxon>
        <taxon>Campylobacterota</taxon>
        <taxon>Epsilonproteobacteria</taxon>
        <taxon>Campylobacterales</taxon>
        <taxon>Helicobacteraceae</taxon>
        <taxon>Helicobacter</taxon>
    </lineage>
</organism>
<keyword evidence="1" id="KW-1133">Transmembrane helix</keyword>
<dbReference type="OrthoDB" id="5321042at2"/>
<keyword evidence="3" id="KW-1185">Reference proteome</keyword>
<keyword evidence="1" id="KW-0812">Transmembrane</keyword>
<dbReference type="STRING" id="425400.LS65_02065"/>
<name>A0A4U8TR96_9HELI</name>
<evidence type="ECO:0000313" key="3">
    <source>
        <dbReference type="Proteomes" id="UP000029707"/>
    </source>
</evidence>
<dbReference type="GeneID" id="82321561"/>
<evidence type="ECO:0000256" key="1">
    <source>
        <dbReference type="SAM" id="Phobius"/>
    </source>
</evidence>
<protein>
    <recommendedName>
        <fullName evidence="4">DUF945 family protein</fullName>
    </recommendedName>
</protein>